<organism evidence="11 12">
    <name type="scientific">Xanthobacter agilis</name>
    <dbReference type="NCBI Taxonomy" id="47492"/>
    <lineage>
        <taxon>Bacteria</taxon>
        <taxon>Pseudomonadati</taxon>
        <taxon>Pseudomonadota</taxon>
        <taxon>Alphaproteobacteria</taxon>
        <taxon>Hyphomicrobiales</taxon>
        <taxon>Xanthobacteraceae</taxon>
        <taxon>Xanthobacter</taxon>
    </lineage>
</organism>
<dbReference type="PANTHER" id="PTHR43773:SF1">
    <property type="entry name" value="MAGNESIUM TRANSPORTER MGTE"/>
    <property type="match status" value="1"/>
</dbReference>
<dbReference type="InterPro" id="IPR006667">
    <property type="entry name" value="SLC41_membr_dom"/>
</dbReference>
<comment type="caution">
    <text evidence="11">The sequence shown here is derived from an EMBL/GenBank/DDBJ whole genome shotgun (WGS) entry which is preliminary data.</text>
</comment>
<sequence>MREDIDPADAERVDHLPSVRDEADNIAEAFRLSVASAINERDLDRLRALTRSLHEADMGDLLESLDGDERRRLIELLGDDFDFTALTELDETVRVQILHGLSPRTVARGMRGLDSDDAVYILEDLSEEDVAAILEHMPAPERVALLRSLDYPEESAGRRMQTEFIAVPPFWTVGRTIDYMRETEGLPETFYEVFVVDPAYRLVGAVSLDRLLRTKRQVLITQVKTAHVQVVNAAEDQEEVARTFEHYNLVSAPVVDDANRLVGVMTIDDVVDVIQEEADEDLRALAGVGSDEELSDTVAYTARSRLPWLVVNLGTAFVSASIISLFEGTIEKMVALAVLMPIVASMGGNAGTQTMTVAVRALATKDLSTHNARRIVSRELLVGLFNGTALACLLGGIAALWFANLHLGFVISAALVLNMAAAGLFGILIPLGISRLRLDPAVASGVFVTMVTDCVGFMAFLGLATWWFGGP</sequence>
<comment type="subcellular location">
    <subcellularLocation>
        <location evidence="9">Cell membrane</location>
        <topology evidence="9">Multi-pass membrane protein</topology>
    </subcellularLocation>
    <subcellularLocation>
        <location evidence="1">Membrane</location>
        <topology evidence="1">Multi-pass membrane protein</topology>
    </subcellularLocation>
</comment>
<comment type="similarity">
    <text evidence="2 9">Belongs to the SLC41A transporter family.</text>
</comment>
<dbReference type="SMART" id="SM00924">
    <property type="entry name" value="MgtE_N"/>
    <property type="match status" value="1"/>
</dbReference>
<evidence type="ECO:0000256" key="2">
    <source>
        <dbReference type="ARBA" id="ARBA00009749"/>
    </source>
</evidence>
<evidence type="ECO:0000256" key="7">
    <source>
        <dbReference type="ARBA" id="ARBA00023136"/>
    </source>
</evidence>
<comment type="subunit">
    <text evidence="9">Homodimer.</text>
</comment>
<accession>A0ABU0LBI7</accession>
<evidence type="ECO:0000256" key="8">
    <source>
        <dbReference type="PROSITE-ProRule" id="PRU00703"/>
    </source>
</evidence>
<dbReference type="CDD" id="cd04606">
    <property type="entry name" value="CBS_pair_Mg_transporter"/>
    <property type="match status" value="1"/>
</dbReference>
<feature type="transmembrane region" description="Helical" evidence="9">
    <location>
        <begin position="445"/>
        <end position="468"/>
    </location>
</feature>
<dbReference type="InterPro" id="IPR036739">
    <property type="entry name" value="SLC41_membr_dom_sf"/>
</dbReference>
<evidence type="ECO:0000256" key="3">
    <source>
        <dbReference type="ARBA" id="ARBA00022448"/>
    </source>
</evidence>
<keyword evidence="5 9" id="KW-0460">Magnesium</keyword>
<dbReference type="Gene3D" id="3.10.580.10">
    <property type="entry name" value="CBS-domain"/>
    <property type="match status" value="1"/>
</dbReference>
<dbReference type="InterPro" id="IPR000644">
    <property type="entry name" value="CBS_dom"/>
</dbReference>
<feature type="domain" description="CBS" evidence="10">
    <location>
        <begin position="223"/>
        <end position="280"/>
    </location>
</feature>
<keyword evidence="3 9" id="KW-0813">Transport</keyword>
<evidence type="ECO:0000256" key="5">
    <source>
        <dbReference type="ARBA" id="ARBA00022842"/>
    </source>
</evidence>
<dbReference type="Pfam" id="PF01769">
    <property type="entry name" value="MgtE"/>
    <property type="match status" value="1"/>
</dbReference>
<dbReference type="Gene3D" id="1.25.60.10">
    <property type="entry name" value="MgtE N-terminal domain-like"/>
    <property type="match status" value="1"/>
</dbReference>
<dbReference type="SUPFAM" id="SSF54631">
    <property type="entry name" value="CBS-domain pair"/>
    <property type="match status" value="1"/>
</dbReference>
<dbReference type="Gene3D" id="1.10.357.20">
    <property type="entry name" value="SLC41 divalent cation transporters, integral membrane domain"/>
    <property type="match status" value="1"/>
</dbReference>
<feature type="transmembrane region" description="Helical" evidence="9">
    <location>
        <begin position="338"/>
        <end position="359"/>
    </location>
</feature>
<gene>
    <name evidence="11" type="ORF">QOZ94_001279</name>
</gene>
<dbReference type="Pfam" id="PF00571">
    <property type="entry name" value="CBS"/>
    <property type="match status" value="2"/>
</dbReference>
<keyword evidence="12" id="KW-1185">Reference proteome</keyword>
<dbReference type="InterPro" id="IPR006668">
    <property type="entry name" value="Mg_transptr_MgtE_intracell_dom"/>
</dbReference>
<dbReference type="SUPFAM" id="SSF161093">
    <property type="entry name" value="MgtE membrane domain-like"/>
    <property type="match status" value="1"/>
</dbReference>
<evidence type="ECO:0000256" key="6">
    <source>
        <dbReference type="ARBA" id="ARBA00022989"/>
    </source>
</evidence>
<dbReference type="EMBL" id="JAUSVY010000002">
    <property type="protein sequence ID" value="MDQ0504505.1"/>
    <property type="molecule type" value="Genomic_DNA"/>
</dbReference>
<dbReference type="PROSITE" id="PS51371">
    <property type="entry name" value="CBS"/>
    <property type="match status" value="1"/>
</dbReference>
<dbReference type="Pfam" id="PF03448">
    <property type="entry name" value="MgtE_N"/>
    <property type="match status" value="1"/>
</dbReference>
<dbReference type="PANTHER" id="PTHR43773">
    <property type="entry name" value="MAGNESIUM TRANSPORTER MGTE"/>
    <property type="match status" value="1"/>
</dbReference>
<evidence type="ECO:0000256" key="9">
    <source>
        <dbReference type="RuleBase" id="RU362011"/>
    </source>
</evidence>
<evidence type="ECO:0000259" key="10">
    <source>
        <dbReference type="PROSITE" id="PS51371"/>
    </source>
</evidence>
<protein>
    <recommendedName>
        <fullName evidence="9">Magnesium transporter MgtE</fullName>
    </recommendedName>
</protein>
<feature type="transmembrane region" description="Helical" evidence="9">
    <location>
        <begin position="306"/>
        <end position="326"/>
    </location>
</feature>
<dbReference type="InterPro" id="IPR038076">
    <property type="entry name" value="MgtE_N_sf"/>
</dbReference>
<evidence type="ECO:0000313" key="12">
    <source>
        <dbReference type="Proteomes" id="UP001241747"/>
    </source>
</evidence>
<comment type="function">
    <text evidence="9">Acts as a magnesium transporter.</text>
</comment>
<keyword evidence="6 9" id="KW-1133">Transmembrane helix</keyword>
<dbReference type="InterPro" id="IPR006669">
    <property type="entry name" value="MgtE_transporter"/>
</dbReference>
<reference evidence="11 12" key="1">
    <citation type="submission" date="2023-07" db="EMBL/GenBank/DDBJ databases">
        <title>Genomic Encyclopedia of Type Strains, Phase IV (KMG-IV): sequencing the most valuable type-strain genomes for metagenomic binning, comparative biology and taxonomic classification.</title>
        <authorList>
            <person name="Goeker M."/>
        </authorList>
    </citation>
    <scope>NUCLEOTIDE SEQUENCE [LARGE SCALE GENOMIC DNA]</scope>
    <source>
        <strain evidence="11 12">DSM 3770</strain>
    </source>
</reference>
<keyword evidence="9" id="KW-0479">Metal-binding</keyword>
<keyword evidence="8" id="KW-0129">CBS domain</keyword>
<keyword evidence="7 9" id="KW-0472">Membrane</keyword>
<feature type="transmembrane region" description="Helical" evidence="9">
    <location>
        <begin position="409"/>
        <end position="433"/>
    </location>
</feature>
<dbReference type="InterPro" id="IPR046342">
    <property type="entry name" value="CBS_dom_sf"/>
</dbReference>
<dbReference type="RefSeq" id="WP_237345013.1">
    <property type="nucleotide sequence ID" value="NZ_JABWGX010000007.1"/>
</dbReference>
<keyword evidence="9" id="KW-1003">Cell membrane</keyword>
<evidence type="ECO:0000256" key="4">
    <source>
        <dbReference type="ARBA" id="ARBA00022692"/>
    </source>
</evidence>
<dbReference type="SUPFAM" id="SSF158791">
    <property type="entry name" value="MgtE N-terminal domain-like"/>
    <property type="match status" value="1"/>
</dbReference>
<proteinExistence type="inferred from homology"/>
<evidence type="ECO:0000256" key="1">
    <source>
        <dbReference type="ARBA" id="ARBA00004141"/>
    </source>
</evidence>
<feature type="transmembrane region" description="Helical" evidence="9">
    <location>
        <begin position="380"/>
        <end position="403"/>
    </location>
</feature>
<dbReference type="NCBIfam" id="TIGR00400">
    <property type="entry name" value="mgtE"/>
    <property type="match status" value="1"/>
</dbReference>
<keyword evidence="4 9" id="KW-0812">Transmembrane</keyword>
<name>A0ABU0LBI7_XANAG</name>
<evidence type="ECO:0000313" key="11">
    <source>
        <dbReference type="EMBL" id="MDQ0504505.1"/>
    </source>
</evidence>
<dbReference type="SMART" id="SM00116">
    <property type="entry name" value="CBS"/>
    <property type="match status" value="2"/>
</dbReference>
<dbReference type="Proteomes" id="UP001241747">
    <property type="component" value="Unassembled WGS sequence"/>
</dbReference>